<organism evidence="1 2">
    <name type="scientific">Dorea ammoniilytica</name>
    <dbReference type="NCBI Taxonomy" id="2981788"/>
    <lineage>
        <taxon>Bacteria</taxon>
        <taxon>Bacillati</taxon>
        <taxon>Bacillota</taxon>
        <taxon>Clostridia</taxon>
        <taxon>Lachnospirales</taxon>
        <taxon>Lachnospiraceae</taxon>
        <taxon>Dorea</taxon>
    </lineage>
</organism>
<keyword evidence="2" id="KW-1185">Reference proteome</keyword>
<protein>
    <submittedName>
        <fullName evidence="1">Transposon-transfer assisting family protein</fullName>
    </submittedName>
</protein>
<dbReference type="InterPro" id="IPR041965">
    <property type="entry name" value="TTRAP_sf"/>
</dbReference>
<dbReference type="InterPro" id="IPR025468">
    <property type="entry name" value="TTRAP"/>
</dbReference>
<evidence type="ECO:0000313" key="2">
    <source>
        <dbReference type="Proteomes" id="UP001207605"/>
    </source>
</evidence>
<gene>
    <name evidence="1" type="ORF">OCV65_09180</name>
</gene>
<comment type="caution">
    <text evidence="1">The sequence shown here is derived from an EMBL/GenBank/DDBJ whole genome shotgun (WGS) entry which is preliminary data.</text>
</comment>
<dbReference type="RefSeq" id="WP_262581800.1">
    <property type="nucleotide sequence ID" value="NZ_JAOQJV010000011.1"/>
</dbReference>
<accession>A0ABT2S739</accession>
<sequence>MSKRVDFEQDEMMLMAIYAEKSREATIQTMQEAIEVLQDDPDVITAEQLIETIRSTIEKLLQIEDEYFYSLDLTSYLYEEDEADAY</sequence>
<dbReference type="Gene3D" id="1.10.10.1850">
    <property type="entry name" value="Sporulation protein-like"/>
    <property type="match status" value="1"/>
</dbReference>
<dbReference type="Pfam" id="PF14203">
    <property type="entry name" value="TTRAP"/>
    <property type="match status" value="1"/>
</dbReference>
<evidence type="ECO:0000313" key="1">
    <source>
        <dbReference type="EMBL" id="MCU6700401.1"/>
    </source>
</evidence>
<dbReference type="Proteomes" id="UP001207605">
    <property type="component" value="Unassembled WGS sequence"/>
</dbReference>
<name>A0ABT2S739_9FIRM</name>
<reference evidence="1 2" key="1">
    <citation type="journal article" date="2021" name="ISME Commun">
        <title>Automated analysis of genomic sequences facilitates high-throughput and comprehensive description of bacteria.</title>
        <authorList>
            <person name="Hitch T.C.A."/>
        </authorList>
    </citation>
    <scope>NUCLEOTIDE SEQUENCE [LARGE SCALE GENOMIC DNA]</scope>
    <source>
        <strain evidence="1 2">Sanger_02</strain>
    </source>
</reference>
<proteinExistence type="predicted"/>
<dbReference type="EMBL" id="JAOQJV010000011">
    <property type="protein sequence ID" value="MCU6700401.1"/>
    <property type="molecule type" value="Genomic_DNA"/>
</dbReference>